<sequence length="438" mass="46689">MGQGQRSARWLAAGTACFFLAGCLSGTGDEESVSRFNLNAGARPDQVARQKESANSPIIAALQDRRSVLPSSGSFDQVAGAVLGAYSRSAEADLLSARLRAEAASKNWLPRIGPNIRLTSLSDIVSQLIVEQVLFDNGRKKAERGFAKADVEVAAVTLADDVNGRVLSGLSLYLDAAEARERVALETRILADMSRFEYIMSERVKGGVSDMSDLNVLGQKLAEIRATLASQTEAETTALAELNAMSARPLNGVTGLSEVPVHIDDAEPLDVLKAEAEKERDIAGAVMARAGLLPGLTAGGTLGDGGSGIGLNLRSEQLLGLGTGAQMRAIEAEKEAASRRVTQAEEDSNRILQRLEARLAALSCQGGEASALSRAAKANLELFQEQYDAGQRQVMDVADVYETFADRQTRAVSLKYELALARLEISRDLGLLADWSRI</sequence>
<organism evidence="2 3">
    <name type="scientific">Roseovarius marisflavi</name>
    <dbReference type="NCBI Taxonomy" id="1054996"/>
    <lineage>
        <taxon>Bacteria</taxon>
        <taxon>Pseudomonadati</taxon>
        <taxon>Pseudomonadota</taxon>
        <taxon>Alphaproteobacteria</taxon>
        <taxon>Rhodobacterales</taxon>
        <taxon>Roseobacteraceae</taxon>
        <taxon>Roseovarius</taxon>
    </lineage>
</organism>
<evidence type="ECO:0000313" key="2">
    <source>
        <dbReference type="EMBL" id="SHL06892.1"/>
    </source>
</evidence>
<accession>A0A1M6XLJ6</accession>
<dbReference type="SUPFAM" id="SSF56954">
    <property type="entry name" value="Outer membrane efflux proteins (OEP)"/>
    <property type="match status" value="1"/>
</dbReference>
<evidence type="ECO:0000313" key="3">
    <source>
        <dbReference type="Proteomes" id="UP000184191"/>
    </source>
</evidence>
<keyword evidence="1" id="KW-0175">Coiled coil</keyword>
<keyword evidence="3" id="KW-1185">Reference proteome</keyword>
<name>A0A1M6XLJ6_9RHOB</name>
<dbReference type="GO" id="GO:0015562">
    <property type="term" value="F:efflux transmembrane transporter activity"/>
    <property type="evidence" value="ECO:0007669"/>
    <property type="project" value="InterPro"/>
</dbReference>
<dbReference type="Proteomes" id="UP000184191">
    <property type="component" value="Unassembled WGS sequence"/>
</dbReference>
<proteinExistence type="predicted"/>
<dbReference type="STRING" id="1054996.SAMN05444414_104188"/>
<reference evidence="3" key="1">
    <citation type="submission" date="2016-11" db="EMBL/GenBank/DDBJ databases">
        <authorList>
            <person name="Varghese N."/>
            <person name="Submissions S."/>
        </authorList>
    </citation>
    <scope>NUCLEOTIDE SEQUENCE [LARGE SCALE GENOMIC DNA]</scope>
    <source>
        <strain evidence="3">DSM 29327</strain>
    </source>
</reference>
<dbReference type="OrthoDB" id="7790365at2"/>
<dbReference type="AlphaFoldDB" id="A0A1M6XLJ6"/>
<dbReference type="PROSITE" id="PS51257">
    <property type="entry name" value="PROKAR_LIPOPROTEIN"/>
    <property type="match status" value="1"/>
</dbReference>
<dbReference type="EMBL" id="FRBN01000004">
    <property type="protein sequence ID" value="SHL06892.1"/>
    <property type="molecule type" value="Genomic_DNA"/>
</dbReference>
<dbReference type="Gene3D" id="1.20.1600.10">
    <property type="entry name" value="Outer membrane efflux proteins (OEP)"/>
    <property type="match status" value="1"/>
</dbReference>
<feature type="coiled-coil region" evidence="1">
    <location>
        <begin position="327"/>
        <end position="365"/>
    </location>
</feature>
<gene>
    <name evidence="2" type="ORF">SAMN05444414_104188</name>
</gene>
<protein>
    <submittedName>
        <fullName evidence="2">Outer membrane protein, adhesin transport system</fullName>
    </submittedName>
</protein>
<evidence type="ECO:0000256" key="1">
    <source>
        <dbReference type="SAM" id="Coils"/>
    </source>
</evidence>